<dbReference type="EMBL" id="PFPI01000060">
    <property type="protein sequence ID" value="PIZ92394.1"/>
    <property type="molecule type" value="Genomic_DNA"/>
</dbReference>
<evidence type="ECO:0000313" key="1">
    <source>
        <dbReference type="EMBL" id="PIZ92394.1"/>
    </source>
</evidence>
<organism evidence="1 2">
    <name type="scientific">Candidatus Magasanikbacteria bacterium CG_4_10_14_0_2_um_filter_41_31</name>
    <dbReference type="NCBI Taxonomy" id="1974639"/>
    <lineage>
        <taxon>Bacteria</taxon>
        <taxon>Candidatus Magasanikiibacteriota</taxon>
    </lineage>
</organism>
<sequence length="68" mass="7562">MLQITKQLLHSLSLTKRLICDIFGRLSLETKQKVGHSSSFLLFSKPKTHTSLSGGSRGECVFTLRGLE</sequence>
<gene>
    <name evidence="1" type="ORF">COX83_04335</name>
</gene>
<name>A0A2M7V1X2_9BACT</name>
<reference evidence="2" key="1">
    <citation type="submission" date="2017-09" db="EMBL/GenBank/DDBJ databases">
        <title>Depth-based differentiation of microbial function through sediment-hosted aquifers and enrichment of novel symbionts in the deep terrestrial subsurface.</title>
        <authorList>
            <person name="Probst A.J."/>
            <person name="Ladd B."/>
            <person name="Jarett J.K."/>
            <person name="Geller-Mcgrath D.E."/>
            <person name="Sieber C.M.K."/>
            <person name="Emerson J.B."/>
            <person name="Anantharaman K."/>
            <person name="Thomas B.C."/>
            <person name="Malmstrom R."/>
            <person name="Stieglmeier M."/>
            <person name="Klingl A."/>
            <person name="Woyke T."/>
            <person name="Ryan C.M."/>
            <person name="Banfield J.F."/>
        </authorList>
    </citation>
    <scope>NUCLEOTIDE SEQUENCE [LARGE SCALE GENOMIC DNA]</scope>
</reference>
<protein>
    <submittedName>
        <fullName evidence="1">Uncharacterized protein</fullName>
    </submittedName>
</protein>
<comment type="caution">
    <text evidence="1">The sequence shown here is derived from an EMBL/GenBank/DDBJ whole genome shotgun (WGS) entry which is preliminary data.</text>
</comment>
<dbReference type="AlphaFoldDB" id="A0A2M7V1X2"/>
<accession>A0A2M7V1X2</accession>
<dbReference type="Proteomes" id="UP000230078">
    <property type="component" value="Unassembled WGS sequence"/>
</dbReference>
<evidence type="ECO:0000313" key="2">
    <source>
        <dbReference type="Proteomes" id="UP000230078"/>
    </source>
</evidence>
<proteinExistence type="predicted"/>